<evidence type="ECO:0000313" key="2">
    <source>
        <dbReference type="Proteomes" id="UP001358586"/>
    </source>
</evidence>
<organism evidence="1 2">
    <name type="scientific">Gossypium arboreum</name>
    <name type="common">Tree cotton</name>
    <name type="synonym">Gossypium nanking</name>
    <dbReference type="NCBI Taxonomy" id="29729"/>
    <lineage>
        <taxon>Eukaryota</taxon>
        <taxon>Viridiplantae</taxon>
        <taxon>Streptophyta</taxon>
        <taxon>Embryophyta</taxon>
        <taxon>Tracheophyta</taxon>
        <taxon>Spermatophyta</taxon>
        <taxon>Magnoliopsida</taxon>
        <taxon>eudicotyledons</taxon>
        <taxon>Gunneridae</taxon>
        <taxon>Pentapetalae</taxon>
        <taxon>rosids</taxon>
        <taxon>malvids</taxon>
        <taxon>Malvales</taxon>
        <taxon>Malvaceae</taxon>
        <taxon>Malvoideae</taxon>
        <taxon>Gossypium</taxon>
    </lineage>
</organism>
<protein>
    <submittedName>
        <fullName evidence="1">Uncharacterized protein</fullName>
    </submittedName>
</protein>
<sequence>MGAATASSLGIYILYKDYMAAHESITQQAYRFSSFAKVVGGIRYGKDRVFI</sequence>
<dbReference type="EMBL" id="JARKNE010000001">
    <property type="protein sequence ID" value="KAK5846623.1"/>
    <property type="molecule type" value="Genomic_DNA"/>
</dbReference>
<accession>A0ABR0R697</accession>
<dbReference type="Proteomes" id="UP001358586">
    <property type="component" value="Chromosome 1"/>
</dbReference>
<reference evidence="1 2" key="1">
    <citation type="submission" date="2023-03" db="EMBL/GenBank/DDBJ databases">
        <title>WGS of Gossypium arboreum.</title>
        <authorList>
            <person name="Yu D."/>
        </authorList>
    </citation>
    <scope>NUCLEOTIDE SEQUENCE [LARGE SCALE GENOMIC DNA]</scope>
    <source>
        <tissue evidence="1">Leaf</tissue>
    </source>
</reference>
<comment type="caution">
    <text evidence="1">The sequence shown here is derived from an EMBL/GenBank/DDBJ whole genome shotgun (WGS) entry which is preliminary data.</text>
</comment>
<proteinExistence type="predicted"/>
<keyword evidence="2" id="KW-1185">Reference proteome</keyword>
<evidence type="ECO:0000313" key="1">
    <source>
        <dbReference type="EMBL" id="KAK5846623.1"/>
    </source>
</evidence>
<gene>
    <name evidence="1" type="ORF">PVK06_002918</name>
</gene>
<name>A0ABR0R697_GOSAR</name>